<dbReference type="EMBL" id="JAIWYP010000003">
    <property type="protein sequence ID" value="KAH3855588.1"/>
    <property type="molecule type" value="Genomic_DNA"/>
</dbReference>
<organism evidence="1 2">
    <name type="scientific">Dreissena polymorpha</name>
    <name type="common">Zebra mussel</name>
    <name type="synonym">Mytilus polymorpha</name>
    <dbReference type="NCBI Taxonomy" id="45954"/>
    <lineage>
        <taxon>Eukaryota</taxon>
        <taxon>Metazoa</taxon>
        <taxon>Spiralia</taxon>
        <taxon>Lophotrochozoa</taxon>
        <taxon>Mollusca</taxon>
        <taxon>Bivalvia</taxon>
        <taxon>Autobranchia</taxon>
        <taxon>Heteroconchia</taxon>
        <taxon>Euheterodonta</taxon>
        <taxon>Imparidentia</taxon>
        <taxon>Neoheterodontei</taxon>
        <taxon>Myida</taxon>
        <taxon>Dreissenoidea</taxon>
        <taxon>Dreissenidae</taxon>
        <taxon>Dreissena</taxon>
    </lineage>
</organism>
<evidence type="ECO:0000313" key="1">
    <source>
        <dbReference type="EMBL" id="KAH3855588.1"/>
    </source>
</evidence>
<dbReference type="Proteomes" id="UP000828390">
    <property type="component" value="Unassembled WGS sequence"/>
</dbReference>
<reference evidence="1" key="2">
    <citation type="submission" date="2020-11" db="EMBL/GenBank/DDBJ databases">
        <authorList>
            <person name="McCartney M.A."/>
            <person name="Auch B."/>
            <person name="Kono T."/>
            <person name="Mallez S."/>
            <person name="Becker A."/>
            <person name="Gohl D.M."/>
            <person name="Silverstein K.A.T."/>
            <person name="Koren S."/>
            <person name="Bechman K.B."/>
            <person name="Herman A."/>
            <person name="Abrahante J.E."/>
            <person name="Garbe J."/>
        </authorList>
    </citation>
    <scope>NUCLEOTIDE SEQUENCE</scope>
    <source>
        <strain evidence="1">Duluth1</strain>
        <tissue evidence="1">Whole animal</tissue>
    </source>
</reference>
<gene>
    <name evidence="1" type="ORF">DPMN_098157</name>
</gene>
<sequence>MFERDKDICWESDWVGRTSRSTCSTIDSGCLCCISAIVHEGEHEEAVGLLHLPD</sequence>
<protein>
    <submittedName>
        <fullName evidence="1">Uncharacterized protein</fullName>
    </submittedName>
</protein>
<accession>A0A9D4LD50</accession>
<keyword evidence="2" id="KW-1185">Reference proteome</keyword>
<name>A0A9D4LD50_DREPO</name>
<dbReference type="AlphaFoldDB" id="A0A9D4LD50"/>
<reference evidence="1" key="1">
    <citation type="journal article" date="2019" name="bioRxiv">
        <title>The Genome of the Zebra Mussel, Dreissena polymorpha: A Resource for Invasive Species Research.</title>
        <authorList>
            <person name="McCartney M.A."/>
            <person name="Auch B."/>
            <person name="Kono T."/>
            <person name="Mallez S."/>
            <person name="Zhang Y."/>
            <person name="Obille A."/>
            <person name="Becker A."/>
            <person name="Abrahante J.E."/>
            <person name="Garbe J."/>
            <person name="Badalamenti J.P."/>
            <person name="Herman A."/>
            <person name="Mangelson H."/>
            <person name="Liachko I."/>
            <person name="Sullivan S."/>
            <person name="Sone E.D."/>
            <person name="Koren S."/>
            <person name="Silverstein K.A.T."/>
            <person name="Beckman K.B."/>
            <person name="Gohl D.M."/>
        </authorList>
    </citation>
    <scope>NUCLEOTIDE SEQUENCE</scope>
    <source>
        <strain evidence="1">Duluth1</strain>
        <tissue evidence="1">Whole animal</tissue>
    </source>
</reference>
<evidence type="ECO:0000313" key="2">
    <source>
        <dbReference type="Proteomes" id="UP000828390"/>
    </source>
</evidence>
<comment type="caution">
    <text evidence="1">The sequence shown here is derived from an EMBL/GenBank/DDBJ whole genome shotgun (WGS) entry which is preliminary data.</text>
</comment>
<proteinExistence type="predicted"/>